<dbReference type="InterPro" id="IPR039424">
    <property type="entry name" value="SBP_5"/>
</dbReference>
<evidence type="ECO:0000259" key="2">
    <source>
        <dbReference type="Pfam" id="PF00496"/>
    </source>
</evidence>
<evidence type="ECO:0000256" key="1">
    <source>
        <dbReference type="ARBA" id="ARBA00022729"/>
    </source>
</evidence>
<accession>A0A382XHL1</accession>
<sequence length="155" mass="16855">MQLPTIFRLLGLLYLSVVLGCVRSGEDSTPTPPIETTVEAAAPIGDLLPNFAGSSPQPGGVLRVAMEAEPSTLNYQLDPMDGWGKRIGGLIFDSLARPSAKTFKHEPRLATDWTISGDGKTLLFNLRQGVQWHDTKPFSADDVVFTFQTLLKPES</sequence>
<dbReference type="Pfam" id="PF00496">
    <property type="entry name" value="SBP_bac_5"/>
    <property type="match status" value="1"/>
</dbReference>
<dbReference type="GO" id="GO:1904680">
    <property type="term" value="F:peptide transmembrane transporter activity"/>
    <property type="evidence" value="ECO:0007669"/>
    <property type="project" value="TreeGrafter"/>
</dbReference>
<evidence type="ECO:0000313" key="3">
    <source>
        <dbReference type="EMBL" id="SVD70319.1"/>
    </source>
</evidence>
<name>A0A382XHL1_9ZZZZ</name>
<dbReference type="EMBL" id="UINC01167675">
    <property type="protein sequence ID" value="SVD70319.1"/>
    <property type="molecule type" value="Genomic_DNA"/>
</dbReference>
<gene>
    <name evidence="3" type="ORF">METZ01_LOCUS423173</name>
</gene>
<dbReference type="SUPFAM" id="SSF53850">
    <property type="entry name" value="Periplasmic binding protein-like II"/>
    <property type="match status" value="1"/>
</dbReference>
<reference evidence="3" key="1">
    <citation type="submission" date="2018-05" db="EMBL/GenBank/DDBJ databases">
        <authorList>
            <person name="Lanie J.A."/>
            <person name="Ng W.-L."/>
            <person name="Kazmierczak K.M."/>
            <person name="Andrzejewski T.M."/>
            <person name="Davidsen T.M."/>
            <person name="Wayne K.J."/>
            <person name="Tettelin H."/>
            <person name="Glass J.I."/>
            <person name="Rusch D."/>
            <person name="Podicherti R."/>
            <person name="Tsui H.-C.T."/>
            <person name="Winkler M.E."/>
        </authorList>
    </citation>
    <scope>NUCLEOTIDE SEQUENCE</scope>
</reference>
<protein>
    <recommendedName>
        <fullName evidence="2">Solute-binding protein family 5 domain-containing protein</fullName>
    </recommendedName>
</protein>
<keyword evidence="1" id="KW-0732">Signal</keyword>
<proteinExistence type="predicted"/>
<dbReference type="AlphaFoldDB" id="A0A382XHL1"/>
<feature type="non-terminal residue" evidence="3">
    <location>
        <position position="155"/>
    </location>
</feature>
<dbReference type="GO" id="GO:0015833">
    <property type="term" value="P:peptide transport"/>
    <property type="evidence" value="ECO:0007669"/>
    <property type="project" value="TreeGrafter"/>
</dbReference>
<dbReference type="Gene3D" id="3.40.190.10">
    <property type="entry name" value="Periplasmic binding protein-like II"/>
    <property type="match status" value="1"/>
</dbReference>
<dbReference type="PANTHER" id="PTHR30290:SF38">
    <property type="entry name" value="D,D-DIPEPTIDE-BINDING PERIPLASMIC PROTEIN DDPA-RELATED"/>
    <property type="match status" value="1"/>
</dbReference>
<dbReference type="InterPro" id="IPR000914">
    <property type="entry name" value="SBP_5_dom"/>
</dbReference>
<dbReference type="PANTHER" id="PTHR30290">
    <property type="entry name" value="PERIPLASMIC BINDING COMPONENT OF ABC TRANSPORTER"/>
    <property type="match status" value="1"/>
</dbReference>
<organism evidence="3">
    <name type="scientific">marine metagenome</name>
    <dbReference type="NCBI Taxonomy" id="408172"/>
    <lineage>
        <taxon>unclassified sequences</taxon>
        <taxon>metagenomes</taxon>
        <taxon>ecological metagenomes</taxon>
    </lineage>
</organism>
<feature type="domain" description="Solute-binding protein family 5" evidence="2">
    <location>
        <begin position="106"/>
        <end position="154"/>
    </location>
</feature>